<evidence type="ECO:0000313" key="4">
    <source>
        <dbReference type="Proteomes" id="UP000315017"/>
    </source>
</evidence>
<dbReference type="SUPFAM" id="SSF54909">
    <property type="entry name" value="Dimeric alpha+beta barrel"/>
    <property type="match status" value="1"/>
</dbReference>
<evidence type="ECO:0000313" key="3">
    <source>
        <dbReference type="EMBL" id="QDU28726.1"/>
    </source>
</evidence>
<gene>
    <name evidence="3" type="ORF">ETAA8_38310</name>
</gene>
<dbReference type="PROSITE" id="PS51502">
    <property type="entry name" value="S_R_A_B_BARREL"/>
    <property type="match status" value="1"/>
</dbReference>
<dbReference type="SMART" id="SM00886">
    <property type="entry name" value="Dabb"/>
    <property type="match status" value="1"/>
</dbReference>
<dbReference type="PANTHER" id="PTHR33178">
    <property type="match status" value="1"/>
</dbReference>
<keyword evidence="4" id="KW-1185">Reference proteome</keyword>
<evidence type="ECO:0000259" key="2">
    <source>
        <dbReference type="PROSITE" id="PS51502"/>
    </source>
</evidence>
<proteinExistence type="predicted"/>
<evidence type="ECO:0000256" key="1">
    <source>
        <dbReference type="ARBA" id="ARBA00011738"/>
    </source>
</evidence>
<dbReference type="EMBL" id="CP036274">
    <property type="protein sequence ID" value="QDU28726.1"/>
    <property type="molecule type" value="Genomic_DNA"/>
</dbReference>
<dbReference type="KEGG" id="aagg:ETAA8_38310"/>
<dbReference type="Pfam" id="PF07876">
    <property type="entry name" value="Dabb"/>
    <property type="match status" value="1"/>
</dbReference>
<dbReference type="AlphaFoldDB" id="A0A517YEQ3"/>
<protein>
    <submittedName>
        <fullName evidence="3">Stress responsive A/B Barrel Domain protein</fullName>
    </submittedName>
</protein>
<dbReference type="InterPro" id="IPR013097">
    <property type="entry name" value="Dabb"/>
</dbReference>
<organism evidence="3 4">
    <name type="scientific">Anatilimnocola aggregata</name>
    <dbReference type="NCBI Taxonomy" id="2528021"/>
    <lineage>
        <taxon>Bacteria</taxon>
        <taxon>Pseudomonadati</taxon>
        <taxon>Planctomycetota</taxon>
        <taxon>Planctomycetia</taxon>
        <taxon>Pirellulales</taxon>
        <taxon>Pirellulaceae</taxon>
        <taxon>Anatilimnocola</taxon>
    </lineage>
</organism>
<accession>A0A517YEQ3</accession>
<dbReference type="InterPro" id="IPR044662">
    <property type="entry name" value="HS1/DABB1-like"/>
</dbReference>
<dbReference type="Proteomes" id="UP000315017">
    <property type="component" value="Chromosome"/>
</dbReference>
<reference evidence="3 4" key="1">
    <citation type="submission" date="2019-02" db="EMBL/GenBank/DDBJ databases">
        <title>Deep-cultivation of Planctomycetes and their phenomic and genomic characterization uncovers novel biology.</title>
        <authorList>
            <person name="Wiegand S."/>
            <person name="Jogler M."/>
            <person name="Boedeker C."/>
            <person name="Pinto D."/>
            <person name="Vollmers J."/>
            <person name="Rivas-Marin E."/>
            <person name="Kohn T."/>
            <person name="Peeters S.H."/>
            <person name="Heuer A."/>
            <person name="Rast P."/>
            <person name="Oberbeckmann S."/>
            <person name="Bunk B."/>
            <person name="Jeske O."/>
            <person name="Meyerdierks A."/>
            <person name="Storesund J.E."/>
            <person name="Kallscheuer N."/>
            <person name="Luecker S."/>
            <person name="Lage O.M."/>
            <person name="Pohl T."/>
            <person name="Merkel B.J."/>
            <person name="Hornburger P."/>
            <person name="Mueller R.-W."/>
            <person name="Bruemmer F."/>
            <person name="Labrenz M."/>
            <person name="Spormann A.M."/>
            <person name="Op den Camp H."/>
            <person name="Overmann J."/>
            <person name="Amann R."/>
            <person name="Jetten M.S.M."/>
            <person name="Mascher T."/>
            <person name="Medema M.H."/>
            <person name="Devos D.P."/>
            <person name="Kaster A.-K."/>
            <person name="Ovreas L."/>
            <person name="Rohde M."/>
            <person name="Galperin M.Y."/>
            <person name="Jogler C."/>
        </authorList>
    </citation>
    <scope>NUCLEOTIDE SEQUENCE [LARGE SCALE GENOMIC DNA]</scope>
    <source>
        <strain evidence="3 4">ETA_A8</strain>
    </source>
</reference>
<name>A0A517YEQ3_9BACT</name>
<dbReference type="Gene3D" id="3.30.70.100">
    <property type="match status" value="1"/>
</dbReference>
<dbReference type="InterPro" id="IPR011008">
    <property type="entry name" value="Dimeric_a/b-barrel"/>
</dbReference>
<feature type="domain" description="Stress-response A/B barrel" evidence="2">
    <location>
        <begin position="14"/>
        <end position="108"/>
    </location>
</feature>
<dbReference type="PANTHER" id="PTHR33178:SF10">
    <property type="entry name" value="STRESS-RESPONSE A_B BARREL DOMAIN-CONTAINING PROTEIN"/>
    <property type="match status" value="1"/>
</dbReference>
<sequence length="112" mass="12702">MAAAQAPAKDAKVLRHIVMYKFKAEMSPAQIQEVGDTFAALPKKIDKIIDFEMGTNVSPEGKSEGFTHCFVVTFRDEAGRDEYLKHPAHTAYVQVVKDRREKVIVFDYWAQP</sequence>
<comment type="subunit">
    <text evidence="1">Homodimer.</text>
</comment>